<protein>
    <submittedName>
        <fullName evidence="2">Uncharacterized protein</fullName>
    </submittedName>
</protein>
<proteinExistence type="predicted"/>
<dbReference type="Proteomes" id="UP001140513">
    <property type="component" value="Unassembled WGS sequence"/>
</dbReference>
<feature type="region of interest" description="Disordered" evidence="1">
    <location>
        <begin position="146"/>
        <end position="174"/>
    </location>
</feature>
<dbReference type="AlphaFoldDB" id="A0A9W8XPY1"/>
<dbReference type="GeneID" id="80907629"/>
<evidence type="ECO:0000256" key="1">
    <source>
        <dbReference type="SAM" id="MobiDB-lite"/>
    </source>
</evidence>
<keyword evidence="3" id="KW-1185">Reference proteome</keyword>
<evidence type="ECO:0000313" key="3">
    <source>
        <dbReference type="Proteomes" id="UP001140513"/>
    </source>
</evidence>
<feature type="region of interest" description="Disordered" evidence="1">
    <location>
        <begin position="1"/>
        <end position="45"/>
    </location>
</feature>
<organism evidence="2 3">
    <name type="scientific">Didymosphaeria variabile</name>
    <dbReference type="NCBI Taxonomy" id="1932322"/>
    <lineage>
        <taxon>Eukaryota</taxon>
        <taxon>Fungi</taxon>
        <taxon>Dikarya</taxon>
        <taxon>Ascomycota</taxon>
        <taxon>Pezizomycotina</taxon>
        <taxon>Dothideomycetes</taxon>
        <taxon>Pleosporomycetidae</taxon>
        <taxon>Pleosporales</taxon>
        <taxon>Massarineae</taxon>
        <taxon>Didymosphaeriaceae</taxon>
        <taxon>Didymosphaeria</taxon>
    </lineage>
</organism>
<feature type="compositionally biased region" description="Basic and acidic residues" evidence="1">
    <location>
        <begin position="15"/>
        <end position="28"/>
    </location>
</feature>
<gene>
    <name evidence="2" type="ORF">N0V89_004099</name>
</gene>
<feature type="region of interest" description="Disordered" evidence="1">
    <location>
        <begin position="262"/>
        <end position="285"/>
    </location>
</feature>
<name>A0A9W8XPY1_9PLEO</name>
<reference evidence="2" key="1">
    <citation type="submission" date="2022-10" db="EMBL/GenBank/DDBJ databases">
        <title>Tapping the CABI collections for fungal endophytes: first genome assemblies for Collariella, Neodidymelliopsis, Ascochyta clinopodiicola, Didymella pomorum, Didymosphaeria variabile, Neocosmospora piperis and Neocucurbitaria cava.</title>
        <authorList>
            <person name="Hill R."/>
        </authorList>
    </citation>
    <scope>NUCLEOTIDE SEQUENCE</scope>
    <source>
        <strain evidence="2">IMI 356815</strain>
    </source>
</reference>
<sequence>MVINETQLEKRRRQNRDSQRRFTAGERNKTRRSNSWGNPNSSHGQQLAALDDLAASLGSDTGHLASEHPNTYISSEYQNLISLKECPEGYNDWSSNKAQSTPREEVLYRHGAQSNGSNPLPGGQMSLPPLNEQFPLHCISISGENTNTARQQEQQQQHDFGHTSAGRKDGMVSPVSLLGADPRLGPEISKPNRPKEFLLSHPGHTVRRRRGSRAEQMISDVEKLYEFGISLSLFPEDPLLRSSLRRMKERFQSLAVLGDVSSGETDLYDGDSADRNSDEEQEYGE</sequence>
<dbReference type="OrthoDB" id="3767041at2759"/>
<feature type="compositionally biased region" description="Polar residues" evidence="1">
    <location>
        <begin position="33"/>
        <end position="43"/>
    </location>
</feature>
<dbReference type="RefSeq" id="XP_056073198.1">
    <property type="nucleotide sequence ID" value="XM_056212890.1"/>
</dbReference>
<comment type="caution">
    <text evidence="2">The sequence shown here is derived from an EMBL/GenBank/DDBJ whole genome shotgun (WGS) entry which is preliminary data.</text>
</comment>
<dbReference type="EMBL" id="JAPEUX010000003">
    <property type="protein sequence ID" value="KAJ4356072.1"/>
    <property type="molecule type" value="Genomic_DNA"/>
</dbReference>
<evidence type="ECO:0000313" key="2">
    <source>
        <dbReference type="EMBL" id="KAJ4356072.1"/>
    </source>
</evidence>
<accession>A0A9W8XPY1</accession>